<organism evidence="18 19">
    <name type="scientific">Strongylocentrotus purpuratus</name>
    <name type="common">Purple sea urchin</name>
    <dbReference type="NCBI Taxonomy" id="7668"/>
    <lineage>
        <taxon>Eukaryota</taxon>
        <taxon>Metazoa</taxon>
        <taxon>Echinodermata</taxon>
        <taxon>Eleutherozoa</taxon>
        <taxon>Echinozoa</taxon>
        <taxon>Echinoidea</taxon>
        <taxon>Euechinoidea</taxon>
        <taxon>Echinacea</taxon>
        <taxon>Camarodonta</taxon>
        <taxon>Echinidea</taxon>
        <taxon>Strongylocentrotidae</taxon>
        <taxon>Strongylocentrotus</taxon>
    </lineage>
</organism>
<dbReference type="EnsemblMetazoa" id="XM_030996091">
    <property type="protein sequence ID" value="XP_030851951"/>
    <property type="gene ID" value="LOC590155"/>
</dbReference>
<dbReference type="FunFam" id="2.40.40.20:FF:000019">
    <property type="entry name" value="DNA-directed RNA polymerase II subunit RPB1"/>
    <property type="match status" value="1"/>
</dbReference>
<dbReference type="GO" id="GO:0003899">
    <property type="term" value="F:DNA-directed RNA polymerase activity"/>
    <property type="evidence" value="ECO:0007669"/>
    <property type="project" value="UniProtKB-EC"/>
</dbReference>
<dbReference type="InterPro" id="IPR007080">
    <property type="entry name" value="RNA_pol_Rpb1_1"/>
</dbReference>
<dbReference type="GO" id="GO:0042790">
    <property type="term" value="P:nucleolar large rRNA transcription by RNA polymerase I"/>
    <property type="evidence" value="ECO:0000318"/>
    <property type="project" value="GO_Central"/>
</dbReference>
<keyword evidence="6 15" id="KW-0808">Transferase</keyword>
<evidence type="ECO:0000313" key="18">
    <source>
        <dbReference type="EnsemblMetazoa" id="XP_030851951"/>
    </source>
</evidence>
<keyword evidence="10" id="KW-0460">Magnesium</keyword>
<dbReference type="InterPro" id="IPR047107">
    <property type="entry name" value="DNA-dir_RNA_pol1_lsu_C"/>
</dbReference>
<dbReference type="GO" id="GO:0046872">
    <property type="term" value="F:metal ion binding"/>
    <property type="evidence" value="ECO:0007669"/>
    <property type="project" value="UniProtKB-KW"/>
</dbReference>
<keyword evidence="11 15" id="KW-0804">Transcription</keyword>
<evidence type="ECO:0000256" key="5">
    <source>
        <dbReference type="ARBA" id="ARBA00022553"/>
    </source>
</evidence>
<evidence type="ECO:0000256" key="15">
    <source>
        <dbReference type="RuleBase" id="RU004279"/>
    </source>
</evidence>
<feature type="domain" description="RNA polymerase N-terminal" evidence="17">
    <location>
        <begin position="282"/>
        <end position="632"/>
    </location>
</feature>
<dbReference type="Pfam" id="PF04983">
    <property type="entry name" value="RNA_pol_Rpb1_3"/>
    <property type="match status" value="1"/>
</dbReference>
<evidence type="ECO:0000256" key="7">
    <source>
        <dbReference type="ARBA" id="ARBA00022695"/>
    </source>
</evidence>
<comment type="subcellular location">
    <subcellularLocation>
        <location evidence="1">Nucleus</location>
        <location evidence="1">Nucleolus</location>
    </subcellularLocation>
</comment>
<dbReference type="PANTHER" id="PTHR19376:SF11">
    <property type="entry name" value="DNA-DIRECTED RNA POLYMERASE I SUBUNIT RPA1"/>
    <property type="match status" value="1"/>
</dbReference>
<dbReference type="Proteomes" id="UP000007110">
    <property type="component" value="Unassembled WGS sequence"/>
</dbReference>
<dbReference type="InterPro" id="IPR007066">
    <property type="entry name" value="RNA_pol_Rpb1_3"/>
</dbReference>
<protein>
    <recommendedName>
        <fullName evidence="15">DNA-directed RNA polymerase subunit</fullName>
        <ecNumber evidence="15">2.7.7.6</ecNumber>
    </recommendedName>
</protein>
<sequence>MSVREIPSKRVDSVRFSTYSSQDLKQLSVKELTNPRSFDDLGHPTLGGLYDPALGPSDRDELCGTCSLGQFHCPGHMGHVTLPLPVFNPLFFPLVRQLLHGSCLECNHLLAPRWTLRLVVQQLRCLDHGLLGSVGDLAEIASTVISESDDGEGLADQMEETLKEYVDEILSKLKKEQPSEARHIEECRRHVIQSFIRQHVASRGRKCPLCKKPVREIRPHHNSVILTKVISASGQGLQMVYLSPHEARKHLRNLMANDGEGLCHIFGVLDLPSKRGEDSTIDQFFLEALPVIPSKFRPISTAGEKTFENPQTGNLSKVLKDCHVLHLLLRVMRQSTSQHDVENGAMDIDVKLPVKDKENVDQSILSTIPGKTLPEKLQNALTQLQTHVNCVIDSDLDKISTDKAPGIKQLLERKEGLFRKHMMGKRVNYAARSVISPDPYINTDEIGIPQVIAKRLTYPQPVTDWNAQELRQMVMNGPDVHPGALLIENEDGSQVRLRADNQSQRESVAKRLLTPSNINKQNTGSKKVHRHLQTGDIVLLNRQPTLHKPGIMAHKVRVLPGEKTLRLHYSACKTYNADFDGDEMNVHFPQNELGRAEALTIASTNHQYLVPKDGTPLGGLIQDHIISGVRMTVRGRFFTRLEYQQLVYCSLTDKEGPVKCLPPCIRKPALLWSGKQLISTIIINTIPEGCKPLDFIGKSKINNKSWCKAEPRPPKAGGGALVGTDMCESEVIIREGELLSGVLDKGNYGPTPYGLVHCIYELYGGHIAGKLLSHFGRLFTTFLQQHTGFTLGPEDIIVLDKADEKRLDILEESKDCGSEAVAQALGVEEFTGFHANTLTKRYEDAHRKPDGSDMKEIDLQMKTKTDLYSNQVSSTCLGSGLLKQFPENNLQLVVLSGAKGSMVNCLQISCLLGQIELEGRRPPLMVSGRSLPSFPPYETSPRSGGYVAGRFLTGIKPQEYFFHCMAGREGLVDTAVKTSRSGYLQRCIIKHLEGLVVNYDQTVRDSDGSIVQFQYGEDGLDILRTPFLHKEQFQFLIENANAHLPSQSKYRGPANDPSQAEKLFRKIKRWKEKHSDSSRSERRSPFLEFCHKEYPSILENAQSDEDNVRKAYNKAKKRIIRRWREVTDRHRYEKKTAPCPDPVSCQMRPDRHLGAISEKLESLLQDYLDSRLPTSDDADGTKREDEETKLKNMMYSKYQRALCDPGEAVGLLAAQSIGEPSTQMTLNTFHFAGRGDMNVTLGIPRLREILMVASANIKTPSMTIPFLNPDISTKKIGRICRQLSRVHLSQVIEDIDIWESYDFPTTHDHYRVYKIRLNFLPHEEYKDELNATPASILSYIEVTFLKQFLEIVKRKMKDLKKANFASSRKSKLDLIGDGGNAAPTQDKNGTDPAMQEDEPASVSRNRDSISSEGSGDEEGDGTASKYKKKHDEEKEYEDDGGEEAEEEMEGEWEEIIDTGGDGGSGKADSPGTPDEDDGGDADDEAMEEDLLSSQLDESQSSSRKKKKRQVAISDKEKDQRILATVNLSPLMVTYDFDAEDQLWCEFKFKVDLTDNKLDMASLVELVSKQATVHHVPGISRCLVSGQGSGETKLLTEGVNLHELYKHDKLLDLNKAYTNDIHSMANAYGIEAASKAIIKEVRDVFSVYGITVDPRHLSLVSDYMTFEGVYRPFNRIGLESNASPIQKMTFESCMRFLREATIQGAKDNLQSPSARLVVGRVVNGGTGCFDLIQPLK</sequence>
<dbReference type="InterPro" id="IPR007083">
    <property type="entry name" value="RNA_pol_Rpb1_4"/>
</dbReference>
<dbReference type="SUPFAM" id="SSF64484">
    <property type="entry name" value="beta and beta-prime subunits of DNA dependent RNA-polymerase"/>
    <property type="match status" value="1"/>
</dbReference>
<dbReference type="Pfam" id="PF04997">
    <property type="entry name" value="RNA_pol_Rpb1_1"/>
    <property type="match status" value="1"/>
</dbReference>
<keyword evidence="5" id="KW-0597">Phosphoprotein</keyword>
<keyword evidence="9" id="KW-0862">Zinc</keyword>
<dbReference type="InterPro" id="IPR007081">
    <property type="entry name" value="RNA_pol_Rpb1_5"/>
</dbReference>
<evidence type="ECO:0000256" key="13">
    <source>
        <dbReference type="ARBA" id="ARBA00048552"/>
    </source>
</evidence>
<keyword evidence="4 15" id="KW-0240">DNA-directed RNA polymerase</keyword>
<dbReference type="GO" id="GO:0003677">
    <property type="term" value="F:DNA binding"/>
    <property type="evidence" value="ECO:0007669"/>
    <property type="project" value="InterPro"/>
</dbReference>
<dbReference type="SMART" id="SM00663">
    <property type="entry name" value="RPOLA_N"/>
    <property type="match status" value="1"/>
</dbReference>
<keyword evidence="7 15" id="KW-0548">Nucleotidyltransferase</keyword>
<dbReference type="FunFam" id="1.10.274.100:FF:000012">
    <property type="entry name" value="DNA-directed RNA polymerase subunit"/>
    <property type="match status" value="1"/>
</dbReference>
<evidence type="ECO:0000256" key="4">
    <source>
        <dbReference type="ARBA" id="ARBA00022478"/>
    </source>
</evidence>
<dbReference type="InterPro" id="IPR038120">
    <property type="entry name" value="Rpb1_funnel_sf"/>
</dbReference>
<dbReference type="Gene3D" id="6.10.250.2940">
    <property type="match status" value="1"/>
</dbReference>
<dbReference type="Gene3D" id="2.40.40.20">
    <property type="match status" value="1"/>
</dbReference>
<dbReference type="FunFam" id="4.10.860.120:FF:000006">
    <property type="entry name" value="DNA-directed RNA polymerase subunit"/>
    <property type="match status" value="1"/>
</dbReference>
<dbReference type="OrthoDB" id="270392at2759"/>
<dbReference type="FunCoup" id="A0A7M7PJ06">
    <property type="interactions" value="1417"/>
</dbReference>
<dbReference type="InterPro" id="IPR045867">
    <property type="entry name" value="DNA-dir_RpoC_beta_prime"/>
</dbReference>
<evidence type="ECO:0000256" key="10">
    <source>
        <dbReference type="ARBA" id="ARBA00022842"/>
    </source>
</evidence>
<dbReference type="InParanoid" id="A0A7M7PJ06"/>
<evidence type="ECO:0000256" key="3">
    <source>
        <dbReference type="ARBA" id="ARBA00011251"/>
    </source>
</evidence>
<evidence type="ECO:0000259" key="17">
    <source>
        <dbReference type="SMART" id="SM00663"/>
    </source>
</evidence>
<accession>A0A7M7PJ06</accession>
<evidence type="ECO:0000256" key="14">
    <source>
        <dbReference type="ARBA" id="ARBA00053996"/>
    </source>
</evidence>
<feature type="region of interest" description="Disordered" evidence="16">
    <location>
        <begin position="1372"/>
        <end position="1511"/>
    </location>
</feature>
<dbReference type="FunFam" id="3.30.1490.180:FF:000003">
    <property type="entry name" value="DNA-directed RNA polymerase subunit"/>
    <property type="match status" value="1"/>
</dbReference>
<dbReference type="OMA" id="NREDYQQ"/>
<evidence type="ECO:0000256" key="6">
    <source>
        <dbReference type="ARBA" id="ARBA00022679"/>
    </source>
</evidence>
<keyword evidence="12" id="KW-0539">Nucleus</keyword>
<dbReference type="Gene3D" id="3.30.1490.180">
    <property type="entry name" value="RNA polymerase ii"/>
    <property type="match status" value="1"/>
</dbReference>
<dbReference type="KEGG" id="spu:590155"/>
<dbReference type="GeneID" id="590155"/>
<dbReference type="Gene3D" id="4.10.860.120">
    <property type="entry name" value="RNA polymerase II, clamp domain"/>
    <property type="match status" value="1"/>
</dbReference>
<dbReference type="InterPro" id="IPR000722">
    <property type="entry name" value="RNA_pol_asu"/>
</dbReference>
<dbReference type="InterPro" id="IPR006592">
    <property type="entry name" value="RNA_pol_N"/>
</dbReference>
<comment type="similarity">
    <text evidence="2 15">Belongs to the RNA polymerase beta' chain family.</text>
</comment>
<dbReference type="InterPro" id="IPR015699">
    <property type="entry name" value="DNA-dir_RNA_pol1_lsu_N"/>
</dbReference>
<keyword evidence="19" id="KW-1185">Reference proteome</keyword>
<dbReference type="CDD" id="cd01435">
    <property type="entry name" value="RNAP_I_RPA1_N"/>
    <property type="match status" value="1"/>
</dbReference>
<name>A0A7M7PJ06_STRPU</name>
<evidence type="ECO:0000256" key="9">
    <source>
        <dbReference type="ARBA" id="ARBA00022833"/>
    </source>
</evidence>
<dbReference type="GO" id="GO:0005736">
    <property type="term" value="C:RNA polymerase I complex"/>
    <property type="evidence" value="ECO:0000318"/>
    <property type="project" value="GO_Central"/>
</dbReference>
<dbReference type="PANTHER" id="PTHR19376">
    <property type="entry name" value="DNA-DIRECTED RNA POLYMERASE"/>
    <property type="match status" value="1"/>
</dbReference>
<reference evidence="18" key="2">
    <citation type="submission" date="2021-01" db="UniProtKB">
        <authorList>
            <consortium name="EnsemblMetazoa"/>
        </authorList>
    </citation>
    <scope>IDENTIFICATION</scope>
</reference>
<evidence type="ECO:0000256" key="11">
    <source>
        <dbReference type="ARBA" id="ARBA00023163"/>
    </source>
</evidence>
<comment type="subunit">
    <text evidence="3">Component of the RNA polymerase I (Pol I) complex consisting of at least 13 subunits.</text>
</comment>
<dbReference type="Gene3D" id="1.10.132.30">
    <property type="match status" value="1"/>
</dbReference>
<dbReference type="Pfam" id="PF00623">
    <property type="entry name" value="RNA_pol_Rpb1_2"/>
    <property type="match status" value="1"/>
</dbReference>
<evidence type="ECO:0000256" key="12">
    <source>
        <dbReference type="ARBA" id="ARBA00023242"/>
    </source>
</evidence>
<dbReference type="InterPro" id="IPR044893">
    <property type="entry name" value="RNA_pol_Rpb1_clamp_domain"/>
</dbReference>
<dbReference type="RefSeq" id="XP_030851951.1">
    <property type="nucleotide sequence ID" value="XM_030996091.1"/>
</dbReference>
<comment type="function">
    <text evidence="14">DNA-dependent RNA polymerase catalyzes the transcription of DNA into RNA using the four ribonucleoside triphosphates as substrates. Largest and catalytic core component of RNA polymerase I which synthesizes ribosomal RNA precursors. Forms the polymerase active center together with the second largest subunit. A single stranded DNA template strand of the promoter is positioned within the central active site cleft of Pol I. A bridging helix emanates from RPA1 and crosses the cleft near the catalytic site and is thought to promote translocation of Pol I by acting as a ratchet that moves the RNA-DNA hybrid through the active site by switching from straight to bent conformations at each step of nucleotide addition.</text>
</comment>
<evidence type="ECO:0000313" key="19">
    <source>
        <dbReference type="Proteomes" id="UP000007110"/>
    </source>
</evidence>
<evidence type="ECO:0000256" key="8">
    <source>
        <dbReference type="ARBA" id="ARBA00022723"/>
    </source>
</evidence>
<dbReference type="EC" id="2.7.7.6" evidence="15"/>
<dbReference type="Gene3D" id="1.10.357.120">
    <property type="match status" value="1"/>
</dbReference>
<evidence type="ECO:0000256" key="1">
    <source>
        <dbReference type="ARBA" id="ARBA00004604"/>
    </source>
</evidence>
<dbReference type="Gene3D" id="3.30.70.2850">
    <property type="match status" value="1"/>
</dbReference>
<dbReference type="FunFam" id="3.30.70.2850:FF:000017">
    <property type="entry name" value="Uncharacterized protein"/>
    <property type="match status" value="1"/>
</dbReference>
<dbReference type="FunFam" id="1.10.132.30:FF:000011">
    <property type="entry name" value="DNA-directed RNA polymerase subunit"/>
    <property type="match status" value="1"/>
</dbReference>
<dbReference type="Pfam" id="PF05000">
    <property type="entry name" value="RNA_pol_Rpb1_4"/>
    <property type="match status" value="1"/>
</dbReference>
<dbReference type="InterPro" id="IPR042102">
    <property type="entry name" value="RNA_pol_Rpb1_3_sf"/>
</dbReference>
<comment type="catalytic activity">
    <reaction evidence="13 15">
        <text>RNA(n) + a ribonucleoside 5'-triphosphate = RNA(n+1) + diphosphate</text>
        <dbReference type="Rhea" id="RHEA:21248"/>
        <dbReference type="Rhea" id="RHEA-COMP:14527"/>
        <dbReference type="Rhea" id="RHEA-COMP:17342"/>
        <dbReference type="ChEBI" id="CHEBI:33019"/>
        <dbReference type="ChEBI" id="CHEBI:61557"/>
        <dbReference type="ChEBI" id="CHEBI:140395"/>
        <dbReference type="EC" id="2.7.7.6"/>
    </reaction>
</comment>
<feature type="compositionally biased region" description="Low complexity" evidence="16">
    <location>
        <begin position="1491"/>
        <end position="1501"/>
    </location>
</feature>
<dbReference type="CDD" id="cd02735">
    <property type="entry name" value="RNAP_I_Rpa1_C"/>
    <property type="match status" value="1"/>
</dbReference>
<evidence type="ECO:0000256" key="16">
    <source>
        <dbReference type="SAM" id="MobiDB-lite"/>
    </source>
</evidence>
<reference evidence="19" key="1">
    <citation type="submission" date="2015-02" db="EMBL/GenBank/DDBJ databases">
        <title>Genome sequencing for Strongylocentrotus purpuratus.</title>
        <authorList>
            <person name="Murali S."/>
            <person name="Liu Y."/>
            <person name="Vee V."/>
            <person name="English A."/>
            <person name="Wang M."/>
            <person name="Skinner E."/>
            <person name="Han Y."/>
            <person name="Muzny D.M."/>
            <person name="Worley K.C."/>
            <person name="Gibbs R.A."/>
        </authorList>
    </citation>
    <scope>NUCLEOTIDE SEQUENCE</scope>
</reference>
<proteinExistence type="inferred from homology"/>
<dbReference type="Pfam" id="PF04998">
    <property type="entry name" value="RNA_pol_Rpb1_5"/>
    <property type="match status" value="1"/>
</dbReference>
<keyword evidence="8" id="KW-0479">Metal-binding</keyword>
<feature type="compositionally biased region" description="Acidic residues" evidence="16">
    <location>
        <begin position="1434"/>
        <end position="1456"/>
    </location>
</feature>
<feature type="compositionally biased region" description="Acidic residues" evidence="16">
    <location>
        <begin position="1473"/>
        <end position="1490"/>
    </location>
</feature>
<dbReference type="Gene3D" id="1.10.274.100">
    <property type="entry name" value="RNA polymerase Rpb1, domain 3"/>
    <property type="match status" value="1"/>
</dbReference>
<evidence type="ECO:0000256" key="2">
    <source>
        <dbReference type="ARBA" id="ARBA00006460"/>
    </source>
</evidence>